<protein>
    <submittedName>
        <fullName evidence="2">Phage terminase small subunit</fullName>
    </submittedName>
</protein>
<organism evidence="2 3">
    <name type="scientific">Jezberella montanilacus</name>
    <dbReference type="NCBI Taxonomy" id="323426"/>
    <lineage>
        <taxon>Bacteria</taxon>
        <taxon>Pseudomonadati</taxon>
        <taxon>Pseudomonadota</taxon>
        <taxon>Betaproteobacteria</taxon>
        <taxon>Burkholderiales</taxon>
        <taxon>Alcaligenaceae</taxon>
        <taxon>Jezberella</taxon>
    </lineage>
</organism>
<dbReference type="Proteomes" id="UP000238308">
    <property type="component" value="Unassembled WGS sequence"/>
</dbReference>
<keyword evidence="3" id="KW-1185">Reference proteome</keyword>
<comment type="caution">
    <text evidence="2">The sequence shown here is derived from an EMBL/GenBank/DDBJ whole genome shotgun (WGS) entry which is preliminary data.</text>
</comment>
<dbReference type="EMBL" id="PVTV01000015">
    <property type="protein sequence ID" value="PRY97305.1"/>
    <property type="molecule type" value="Genomic_DNA"/>
</dbReference>
<evidence type="ECO:0000313" key="3">
    <source>
        <dbReference type="Proteomes" id="UP000238308"/>
    </source>
</evidence>
<reference evidence="2 3" key="1">
    <citation type="submission" date="2018-03" db="EMBL/GenBank/DDBJ databases">
        <title>Genomic Encyclopedia of Type Strains, Phase III (KMG-III): the genomes of soil and plant-associated and newly described type strains.</title>
        <authorList>
            <person name="Whitman W."/>
        </authorList>
    </citation>
    <scope>NUCLEOTIDE SEQUENCE [LARGE SCALE GENOMIC DNA]</scope>
    <source>
        <strain evidence="2 3">MWH-P2sevCIIIb</strain>
    </source>
</reference>
<dbReference type="RefSeq" id="WP_106228266.1">
    <property type="nucleotide sequence ID" value="NZ_PVTV01000015.1"/>
</dbReference>
<sequence length="109" mass="11303">MAGVKGKSGGARPGTGGARPGSGRKPKPPPEMSKAATAGGDQDPKQFLLNVMNDDLADPRFRMDAAKALLPFVHQKLGEGGKKDERLNSAKRAGVGKFSAAAPPLRLVK</sequence>
<accession>A0A2T0XEF9</accession>
<feature type="compositionally biased region" description="Basic and acidic residues" evidence="1">
    <location>
        <begin position="77"/>
        <end position="88"/>
    </location>
</feature>
<feature type="compositionally biased region" description="Gly residues" evidence="1">
    <location>
        <begin position="1"/>
        <end position="20"/>
    </location>
</feature>
<gene>
    <name evidence="2" type="ORF">BCM14_2450</name>
</gene>
<name>A0A2T0XEF9_9BURK</name>
<evidence type="ECO:0000313" key="2">
    <source>
        <dbReference type="EMBL" id="PRY97305.1"/>
    </source>
</evidence>
<dbReference type="AlphaFoldDB" id="A0A2T0XEF9"/>
<proteinExistence type="predicted"/>
<feature type="region of interest" description="Disordered" evidence="1">
    <location>
        <begin position="77"/>
        <end position="109"/>
    </location>
</feature>
<dbReference type="OrthoDB" id="8756642at2"/>
<feature type="region of interest" description="Disordered" evidence="1">
    <location>
        <begin position="1"/>
        <end position="45"/>
    </location>
</feature>
<evidence type="ECO:0000256" key="1">
    <source>
        <dbReference type="SAM" id="MobiDB-lite"/>
    </source>
</evidence>